<sequence>MPGLQSIRLTFDHPRPIRKIRLEFEEETTSRSQEFTLAVTHADGSRREIIRQQWSFSPGSSTTEVEEYTVQLDNVLSFELIVDPGRHDKNVFVTLKTLRIA</sequence>
<name>A0A4Q0SX60_9BACT</name>
<reference evidence="1 2" key="1">
    <citation type="submission" date="2018-11" db="EMBL/GenBank/DDBJ databases">
        <authorList>
            <person name="Mardanov A.V."/>
            <person name="Ravin N.V."/>
            <person name="Dedysh S.N."/>
        </authorList>
    </citation>
    <scope>NUCLEOTIDE SEQUENCE [LARGE SCALE GENOMIC DNA]</scope>
    <source>
        <strain evidence="1 2">AF10</strain>
    </source>
</reference>
<accession>A0A4Q0SX60</accession>
<dbReference type="EMBL" id="RDSM01000006">
    <property type="protein sequence ID" value="RXH54029.1"/>
    <property type="molecule type" value="Genomic_DNA"/>
</dbReference>
<keyword evidence="2" id="KW-1185">Reference proteome</keyword>
<protein>
    <submittedName>
        <fullName evidence="1">Uncharacterized protein</fullName>
    </submittedName>
</protein>
<evidence type="ECO:0000313" key="1">
    <source>
        <dbReference type="EMBL" id="RXH54029.1"/>
    </source>
</evidence>
<gene>
    <name evidence="1" type="ORF">GRAN_4998</name>
</gene>
<dbReference type="Proteomes" id="UP000289437">
    <property type="component" value="Unassembled WGS sequence"/>
</dbReference>
<comment type="caution">
    <text evidence="1">The sequence shown here is derived from an EMBL/GenBank/DDBJ whole genome shotgun (WGS) entry which is preliminary data.</text>
</comment>
<proteinExistence type="predicted"/>
<reference evidence="2" key="2">
    <citation type="submission" date="2019-02" db="EMBL/GenBank/DDBJ databases">
        <title>Granulicella sibirica sp. nov., a psychrotolerant acidobacterium isolated from an organic soil layer in forested tundra, West Siberia.</title>
        <authorList>
            <person name="Oshkin I.Y."/>
            <person name="Kulichevskaya I.S."/>
            <person name="Rijpstra W.I.C."/>
            <person name="Sinninghe Damste J.S."/>
            <person name="Rakitin A.L."/>
            <person name="Ravin N.V."/>
            <person name="Dedysh S.N."/>
        </authorList>
    </citation>
    <scope>NUCLEOTIDE SEQUENCE [LARGE SCALE GENOMIC DNA]</scope>
    <source>
        <strain evidence="2">AF10</strain>
    </source>
</reference>
<evidence type="ECO:0000313" key="2">
    <source>
        <dbReference type="Proteomes" id="UP000289437"/>
    </source>
</evidence>
<organism evidence="1 2">
    <name type="scientific">Granulicella sibirica</name>
    <dbReference type="NCBI Taxonomy" id="2479048"/>
    <lineage>
        <taxon>Bacteria</taxon>
        <taxon>Pseudomonadati</taxon>
        <taxon>Acidobacteriota</taxon>
        <taxon>Terriglobia</taxon>
        <taxon>Terriglobales</taxon>
        <taxon>Acidobacteriaceae</taxon>
        <taxon>Granulicella</taxon>
    </lineage>
</organism>
<dbReference type="AlphaFoldDB" id="A0A4Q0SX60"/>